<evidence type="ECO:0000313" key="3">
    <source>
        <dbReference type="Proteomes" id="UP000292082"/>
    </source>
</evidence>
<sequence>MQASTTAEPPSRFKTLLFQLSPPDASSVKERLAWDEARADNKLKCELEDRSDLPATAGDQQTVVISSQESGPSEVSDAVYTSDTEDESLPTDPEDGSDCGDVVVVSPSDTYYSPYVREGNKDLFPKEKLLPRNPVSIERPVY</sequence>
<name>A0A4Q9PE46_9APHY</name>
<accession>A0A4Q9PE46</accession>
<feature type="region of interest" description="Disordered" evidence="1">
    <location>
        <begin position="1"/>
        <end position="27"/>
    </location>
</feature>
<feature type="compositionally biased region" description="Basic and acidic residues" evidence="1">
    <location>
        <begin position="39"/>
        <end position="52"/>
    </location>
</feature>
<dbReference type="AlphaFoldDB" id="A0A4Q9PE46"/>
<keyword evidence="3" id="KW-1185">Reference proteome</keyword>
<evidence type="ECO:0000256" key="1">
    <source>
        <dbReference type="SAM" id="MobiDB-lite"/>
    </source>
</evidence>
<dbReference type="EMBL" id="ML145224">
    <property type="protein sequence ID" value="TBU53119.1"/>
    <property type="molecule type" value="Genomic_DNA"/>
</dbReference>
<proteinExistence type="predicted"/>
<feature type="compositionally biased region" description="Acidic residues" evidence="1">
    <location>
        <begin position="83"/>
        <end position="98"/>
    </location>
</feature>
<organism evidence="2 3">
    <name type="scientific">Dichomitus squalens</name>
    <dbReference type="NCBI Taxonomy" id="114155"/>
    <lineage>
        <taxon>Eukaryota</taxon>
        <taxon>Fungi</taxon>
        <taxon>Dikarya</taxon>
        <taxon>Basidiomycota</taxon>
        <taxon>Agaricomycotina</taxon>
        <taxon>Agaricomycetes</taxon>
        <taxon>Polyporales</taxon>
        <taxon>Polyporaceae</taxon>
        <taxon>Dichomitus</taxon>
    </lineage>
</organism>
<gene>
    <name evidence="2" type="ORF">BD310DRAFT_952290</name>
</gene>
<dbReference type="Proteomes" id="UP000292082">
    <property type="component" value="Unassembled WGS sequence"/>
</dbReference>
<protein>
    <submittedName>
        <fullName evidence="2">Uncharacterized protein</fullName>
    </submittedName>
</protein>
<feature type="region of interest" description="Disordered" evidence="1">
    <location>
        <begin position="39"/>
        <end position="102"/>
    </location>
</feature>
<feature type="compositionally biased region" description="Polar residues" evidence="1">
    <location>
        <begin position="58"/>
        <end position="73"/>
    </location>
</feature>
<evidence type="ECO:0000313" key="2">
    <source>
        <dbReference type="EMBL" id="TBU53119.1"/>
    </source>
</evidence>
<reference evidence="2 3" key="1">
    <citation type="submission" date="2019-01" db="EMBL/GenBank/DDBJ databases">
        <title>Draft genome sequences of three monokaryotic isolates of the white-rot basidiomycete fungus Dichomitus squalens.</title>
        <authorList>
            <consortium name="DOE Joint Genome Institute"/>
            <person name="Lopez S.C."/>
            <person name="Andreopoulos B."/>
            <person name="Pangilinan J."/>
            <person name="Lipzen A."/>
            <person name="Riley R."/>
            <person name="Ahrendt S."/>
            <person name="Ng V."/>
            <person name="Barry K."/>
            <person name="Daum C."/>
            <person name="Grigoriev I.V."/>
            <person name="Hilden K.S."/>
            <person name="Makela M.R."/>
            <person name="de Vries R.P."/>
        </authorList>
    </citation>
    <scope>NUCLEOTIDE SEQUENCE [LARGE SCALE GENOMIC DNA]</scope>
    <source>
        <strain evidence="2 3">CBS 464.89</strain>
    </source>
</reference>